<feature type="domain" description="Bacteriophage tail tape measure N-terminal" evidence="1">
    <location>
        <begin position="7"/>
        <end position="140"/>
    </location>
</feature>
<dbReference type="Pfam" id="PF06791">
    <property type="entry name" value="TMP_2"/>
    <property type="match status" value="1"/>
</dbReference>
<reference evidence="2" key="2">
    <citation type="journal article" date="2021" name="PeerJ">
        <title>Extensive microbial diversity within the chicken gut microbiome revealed by metagenomics and culture.</title>
        <authorList>
            <person name="Gilroy R."/>
            <person name="Ravi A."/>
            <person name="Getino M."/>
            <person name="Pursley I."/>
            <person name="Horton D.L."/>
            <person name="Alikhan N.F."/>
            <person name="Baker D."/>
            <person name="Gharbi K."/>
            <person name="Hall N."/>
            <person name="Watson M."/>
            <person name="Adriaenssens E.M."/>
            <person name="Foster-Nyarko E."/>
            <person name="Jarju S."/>
            <person name="Secka A."/>
            <person name="Antonio M."/>
            <person name="Oren A."/>
            <person name="Chaudhuri R.R."/>
            <person name="La Ragione R."/>
            <person name="Hildebrand F."/>
            <person name="Pallen M.J."/>
        </authorList>
    </citation>
    <scope>NUCLEOTIDE SEQUENCE</scope>
    <source>
        <strain evidence="2">7293</strain>
    </source>
</reference>
<evidence type="ECO:0000313" key="2">
    <source>
        <dbReference type="EMBL" id="MBO8436158.1"/>
    </source>
</evidence>
<dbReference type="AlphaFoldDB" id="A0A9D9DZ42"/>
<dbReference type="Proteomes" id="UP000823615">
    <property type="component" value="Unassembled WGS sequence"/>
</dbReference>
<name>A0A9D9DZ42_9SPIO</name>
<gene>
    <name evidence="2" type="ORF">IAA97_04190</name>
</gene>
<dbReference type="EMBL" id="JADIMT010000053">
    <property type="protein sequence ID" value="MBO8436158.1"/>
    <property type="molecule type" value="Genomic_DNA"/>
</dbReference>
<proteinExistence type="predicted"/>
<comment type="caution">
    <text evidence="2">The sequence shown here is derived from an EMBL/GenBank/DDBJ whole genome shotgun (WGS) entry which is preliminary data.</text>
</comment>
<sequence length="167" mass="17625">MTASIVVEKITTAVRATVDAYSAQEQAEIRLQTTLKATQNAVGMSASELLDLADSLQKVTAYSDQEIIAVEGILAATRKVGRDVMPEATNAVLNMAAAIGEEATLAAERLAQALADPAGEIESLKEAGIQLTEAQSENVKGVQEQNGIYSAQKIILKEIAGYGYSHC</sequence>
<accession>A0A9D9DZ42</accession>
<organism evidence="2 3">
    <name type="scientific">Candidatus Ornithospirochaeta stercoripullorum</name>
    <dbReference type="NCBI Taxonomy" id="2840899"/>
    <lineage>
        <taxon>Bacteria</taxon>
        <taxon>Pseudomonadati</taxon>
        <taxon>Spirochaetota</taxon>
        <taxon>Spirochaetia</taxon>
        <taxon>Spirochaetales</taxon>
        <taxon>Spirochaetaceae</taxon>
        <taxon>Spirochaetaceae incertae sedis</taxon>
        <taxon>Candidatus Ornithospirochaeta</taxon>
    </lineage>
</organism>
<protein>
    <submittedName>
        <fullName evidence="2">Phage tail length tape measure family protein</fullName>
    </submittedName>
</protein>
<dbReference type="InterPro" id="IPR009628">
    <property type="entry name" value="Phage_tape_measure_N"/>
</dbReference>
<reference evidence="2" key="1">
    <citation type="submission" date="2020-10" db="EMBL/GenBank/DDBJ databases">
        <authorList>
            <person name="Gilroy R."/>
        </authorList>
    </citation>
    <scope>NUCLEOTIDE SEQUENCE</scope>
    <source>
        <strain evidence="2">7293</strain>
    </source>
</reference>
<evidence type="ECO:0000313" key="3">
    <source>
        <dbReference type="Proteomes" id="UP000823615"/>
    </source>
</evidence>
<evidence type="ECO:0000259" key="1">
    <source>
        <dbReference type="Pfam" id="PF06791"/>
    </source>
</evidence>